<dbReference type="NCBIfam" id="TIGR00071">
    <property type="entry name" value="hisT_truA"/>
    <property type="match status" value="1"/>
</dbReference>
<dbReference type="PIRSF" id="PIRSF001430">
    <property type="entry name" value="tRNA_psdUrid_synth"/>
    <property type="match status" value="1"/>
</dbReference>
<dbReference type="FunFam" id="3.30.70.580:FF:000001">
    <property type="entry name" value="tRNA pseudouridine synthase A"/>
    <property type="match status" value="1"/>
</dbReference>
<dbReference type="InterPro" id="IPR001406">
    <property type="entry name" value="PsdUridine_synth_TruA"/>
</dbReference>
<dbReference type="CDD" id="cd02570">
    <property type="entry name" value="PseudoU_synth_EcTruA"/>
    <property type="match status" value="1"/>
</dbReference>
<evidence type="ECO:0000256" key="4">
    <source>
        <dbReference type="HAMAP-Rule" id="MF_00171"/>
    </source>
</evidence>
<keyword evidence="3 4" id="KW-0413">Isomerase</keyword>
<dbReference type="InterPro" id="IPR020103">
    <property type="entry name" value="PsdUridine_synth_cat_dom_sf"/>
</dbReference>
<dbReference type="Pfam" id="PF01416">
    <property type="entry name" value="PseudoU_synth_1"/>
    <property type="match status" value="2"/>
</dbReference>
<dbReference type="GO" id="GO:0003723">
    <property type="term" value="F:RNA binding"/>
    <property type="evidence" value="ECO:0007669"/>
    <property type="project" value="InterPro"/>
</dbReference>
<comment type="function">
    <text evidence="4">Formation of pseudouridine at positions 38, 39 and 40 in the anticodon stem and loop of transfer RNAs.</text>
</comment>
<evidence type="ECO:0000256" key="1">
    <source>
        <dbReference type="ARBA" id="ARBA00009375"/>
    </source>
</evidence>
<dbReference type="HAMAP" id="MF_00171">
    <property type="entry name" value="TruA"/>
    <property type="match status" value="1"/>
</dbReference>
<dbReference type="AlphaFoldDB" id="A0A1C3Z2D2"/>
<feature type="domain" description="Pseudouridine synthase I TruA alpha/beta" evidence="8">
    <location>
        <begin position="154"/>
        <end position="256"/>
    </location>
</feature>
<evidence type="ECO:0000256" key="3">
    <source>
        <dbReference type="ARBA" id="ARBA00023235"/>
    </source>
</evidence>
<gene>
    <name evidence="4" type="primary">truA</name>
    <name evidence="9" type="ORF">BC05F1_00144</name>
</gene>
<dbReference type="EC" id="5.4.99.12" evidence="4"/>
<dbReference type="InterPro" id="IPR020095">
    <property type="entry name" value="PsdUridine_synth_TruA_C"/>
</dbReference>
<dbReference type="GO" id="GO:0031119">
    <property type="term" value="P:tRNA pseudouridine synthesis"/>
    <property type="evidence" value="ECO:0007669"/>
    <property type="project" value="UniProtKB-UniRule"/>
</dbReference>
<sequence>MGAIVMENREMDRIKCTVAYDGMHFCGYQIQPQHRTVQQEIEKALQKLHKGELVRVQASGRTDSTVHAKGQVIHFDTPLSLEEWQWSNALNTMLPDDIVIRQVEKKTEEFHARYGVERKEYRYRVLLSKTADVFRRNYVYQYPYPLEISSIRKAIPYFIGTHDFTSFCSAKTDKKDKVRTIYEIELIEQGDELIFRFVGNGFLYNMVRIIVGTLLSVGQGKLDPDSIPEILAKQNRQFAGKMAPGHGLYLWQVNYNN</sequence>
<accession>A0A1C3Z2D2</accession>
<dbReference type="PANTHER" id="PTHR11142:SF0">
    <property type="entry name" value="TRNA PSEUDOURIDINE SYNTHASE-LIKE 1"/>
    <property type="match status" value="1"/>
</dbReference>
<comment type="caution">
    <text evidence="4">Lacks conserved residue(s) required for the propagation of feature annotation.</text>
</comment>
<dbReference type="PANTHER" id="PTHR11142">
    <property type="entry name" value="PSEUDOURIDYLATE SYNTHASE"/>
    <property type="match status" value="1"/>
</dbReference>
<evidence type="ECO:0000256" key="2">
    <source>
        <dbReference type="ARBA" id="ARBA00022694"/>
    </source>
</evidence>
<feature type="domain" description="Pseudouridine synthase I TruA alpha/beta" evidence="8">
    <location>
        <begin position="18"/>
        <end position="114"/>
    </location>
</feature>
<organism evidence="9 10">
    <name type="scientific">Bacillus wiedmannii</name>
    <dbReference type="NCBI Taxonomy" id="1890302"/>
    <lineage>
        <taxon>Bacteria</taxon>
        <taxon>Bacillati</taxon>
        <taxon>Bacillota</taxon>
        <taxon>Bacilli</taxon>
        <taxon>Bacillales</taxon>
        <taxon>Bacillaceae</taxon>
        <taxon>Bacillus</taxon>
        <taxon>Bacillus cereus group</taxon>
    </lineage>
</organism>
<reference evidence="10" key="1">
    <citation type="submission" date="2016-08" db="EMBL/GenBank/DDBJ databases">
        <authorList>
            <person name="Loux V."/>
            <person name="Rue O."/>
        </authorList>
    </citation>
    <scope>NUCLEOTIDE SEQUENCE [LARGE SCALE GENOMIC DNA]</scope>
    <source>
        <strain evidence="10">INRA Bc05-F1</strain>
    </source>
</reference>
<evidence type="ECO:0000313" key="9">
    <source>
        <dbReference type="EMBL" id="SCB76574.1"/>
    </source>
</evidence>
<feature type="binding site" evidence="4 6">
    <location>
        <position position="121"/>
    </location>
    <ligand>
        <name>substrate</name>
    </ligand>
</feature>
<comment type="similarity">
    <text evidence="1 4 7">Belongs to the tRNA pseudouridine synthase TruA family.</text>
</comment>
<dbReference type="FunFam" id="3.30.70.660:FF:000004">
    <property type="entry name" value="tRNA pseudouridine synthase A"/>
    <property type="match status" value="1"/>
</dbReference>
<dbReference type="Proteomes" id="UP000196052">
    <property type="component" value="Unassembled WGS sequence"/>
</dbReference>
<evidence type="ECO:0000313" key="10">
    <source>
        <dbReference type="Proteomes" id="UP000196052"/>
    </source>
</evidence>
<feature type="active site" description="Nucleophile" evidence="4 5">
    <location>
        <position position="63"/>
    </location>
</feature>
<name>A0A1C3Z2D2_9BACI</name>
<evidence type="ECO:0000256" key="5">
    <source>
        <dbReference type="PIRSR" id="PIRSR001430-1"/>
    </source>
</evidence>
<dbReference type="GO" id="GO:0160147">
    <property type="term" value="F:tRNA pseudouridine(38-40) synthase activity"/>
    <property type="evidence" value="ECO:0007669"/>
    <property type="project" value="UniProtKB-EC"/>
</dbReference>
<dbReference type="Gene3D" id="3.30.70.660">
    <property type="entry name" value="Pseudouridine synthase I, catalytic domain, C-terminal subdomain"/>
    <property type="match status" value="1"/>
</dbReference>
<evidence type="ECO:0000256" key="6">
    <source>
        <dbReference type="PIRSR" id="PIRSR001430-2"/>
    </source>
</evidence>
<evidence type="ECO:0000259" key="8">
    <source>
        <dbReference type="Pfam" id="PF01416"/>
    </source>
</evidence>
<protein>
    <recommendedName>
        <fullName evidence="4">tRNA pseudouridine synthase A</fullName>
        <ecNumber evidence="4">5.4.99.12</ecNumber>
    </recommendedName>
    <alternativeName>
        <fullName evidence="4">tRNA pseudouridine(38-40) synthase</fullName>
    </alternativeName>
    <alternativeName>
        <fullName evidence="4">tRNA pseudouridylate synthase I</fullName>
    </alternativeName>
    <alternativeName>
        <fullName evidence="4">tRNA-uridine isomerase I</fullName>
    </alternativeName>
</protein>
<keyword evidence="2 4" id="KW-0819">tRNA processing</keyword>
<dbReference type="InterPro" id="IPR020094">
    <property type="entry name" value="TruA/RsuA/RluB/E/F_N"/>
</dbReference>
<proteinExistence type="inferred from homology"/>
<comment type="subunit">
    <text evidence="4">Homodimer.</text>
</comment>
<dbReference type="Gene3D" id="3.30.70.580">
    <property type="entry name" value="Pseudouridine synthase I, catalytic domain, N-terminal subdomain"/>
    <property type="match status" value="1"/>
</dbReference>
<dbReference type="InterPro" id="IPR020097">
    <property type="entry name" value="PsdUridine_synth_TruA_a/b_dom"/>
</dbReference>
<comment type="catalytic activity">
    <reaction evidence="4 7">
        <text>uridine(38/39/40) in tRNA = pseudouridine(38/39/40) in tRNA</text>
        <dbReference type="Rhea" id="RHEA:22376"/>
        <dbReference type="Rhea" id="RHEA-COMP:10085"/>
        <dbReference type="Rhea" id="RHEA-COMP:10087"/>
        <dbReference type="ChEBI" id="CHEBI:65314"/>
        <dbReference type="ChEBI" id="CHEBI:65315"/>
        <dbReference type="EC" id="5.4.99.12"/>
    </reaction>
</comment>
<dbReference type="EMBL" id="FMBE01000003">
    <property type="protein sequence ID" value="SCB76574.1"/>
    <property type="molecule type" value="Genomic_DNA"/>
</dbReference>
<dbReference type="SUPFAM" id="SSF55120">
    <property type="entry name" value="Pseudouridine synthase"/>
    <property type="match status" value="1"/>
</dbReference>
<evidence type="ECO:0000256" key="7">
    <source>
        <dbReference type="RuleBase" id="RU003792"/>
    </source>
</evidence>